<keyword evidence="9" id="KW-0732">Signal</keyword>
<dbReference type="PANTHER" id="PTHR31062">
    <property type="entry name" value="XYLOGLUCAN ENDOTRANSGLUCOSYLASE/HYDROLASE PROTEIN 8-RELATED"/>
    <property type="match status" value="1"/>
</dbReference>
<feature type="chain" id="PRO_5006065906" description="Beta-glucanase" evidence="9">
    <location>
        <begin position="19"/>
        <end position="253"/>
    </location>
</feature>
<evidence type="ECO:0000256" key="4">
    <source>
        <dbReference type="ARBA" id="ARBA00023295"/>
    </source>
</evidence>
<dbReference type="RefSeq" id="WP_058314018.1">
    <property type="nucleotide sequence ID" value="NZ_CYTO01000024.1"/>
</dbReference>
<proteinExistence type="inferred from homology"/>
<organism evidence="11 12">
    <name type="scientific">Cognatishimia activa</name>
    <dbReference type="NCBI Taxonomy" id="1715691"/>
    <lineage>
        <taxon>Bacteria</taxon>
        <taxon>Pseudomonadati</taxon>
        <taxon>Pseudomonadota</taxon>
        <taxon>Alphaproteobacteria</taxon>
        <taxon>Rhodobacterales</taxon>
        <taxon>Paracoccaceae</taxon>
        <taxon>Cognatishimia</taxon>
    </lineage>
</organism>
<dbReference type="InterPro" id="IPR000757">
    <property type="entry name" value="Beta-glucanase-like"/>
</dbReference>
<evidence type="ECO:0000313" key="11">
    <source>
        <dbReference type="EMBL" id="CUK25006.1"/>
    </source>
</evidence>
<evidence type="ECO:0000259" key="10">
    <source>
        <dbReference type="PROSITE" id="PS51762"/>
    </source>
</evidence>
<reference evidence="12" key="1">
    <citation type="submission" date="2015-09" db="EMBL/GenBank/DDBJ databases">
        <authorList>
            <person name="Rodrigo-Torres Lidia"/>
            <person name="Arahal R.David."/>
        </authorList>
    </citation>
    <scope>NUCLEOTIDE SEQUENCE [LARGE SCALE GENOMIC DNA]</scope>
    <source>
        <strain evidence="12">CECT 5114</strain>
    </source>
</reference>
<evidence type="ECO:0000256" key="7">
    <source>
        <dbReference type="ARBA" id="ARBA00031665"/>
    </source>
</evidence>
<dbReference type="PROSITE" id="PS01034">
    <property type="entry name" value="GH16_1"/>
    <property type="match status" value="1"/>
</dbReference>
<feature type="signal peptide" evidence="9">
    <location>
        <begin position="1"/>
        <end position="18"/>
    </location>
</feature>
<dbReference type="Pfam" id="PF00722">
    <property type="entry name" value="Glyco_hydro_16"/>
    <property type="match status" value="1"/>
</dbReference>
<dbReference type="Proteomes" id="UP000051184">
    <property type="component" value="Unassembled WGS sequence"/>
</dbReference>
<evidence type="ECO:0000256" key="6">
    <source>
        <dbReference type="ARBA" id="ARBA00029771"/>
    </source>
</evidence>
<dbReference type="InterPro" id="IPR008263">
    <property type="entry name" value="GH16_AS"/>
</dbReference>
<dbReference type="SUPFAM" id="SSF49899">
    <property type="entry name" value="Concanavalin A-like lectins/glucanases"/>
    <property type="match status" value="1"/>
</dbReference>
<protein>
    <recommendedName>
        <fullName evidence="2">Beta-glucanase</fullName>
    </recommendedName>
    <alternativeName>
        <fullName evidence="7">1,3-1,4-beta-D-glucan 4-glucanohydrolase</fullName>
    </alternativeName>
    <alternativeName>
        <fullName evidence="6">Endo-beta-1,3-1,4 glucanase</fullName>
    </alternativeName>
    <alternativeName>
        <fullName evidence="5">Lichenase</fullName>
    </alternativeName>
</protein>
<dbReference type="EMBL" id="CYUE01000006">
    <property type="protein sequence ID" value="CUK25006.1"/>
    <property type="molecule type" value="Genomic_DNA"/>
</dbReference>
<evidence type="ECO:0000256" key="5">
    <source>
        <dbReference type="ARBA" id="ARBA00029722"/>
    </source>
</evidence>
<dbReference type="AlphaFoldDB" id="A0A0P1J3P3"/>
<evidence type="ECO:0000313" key="12">
    <source>
        <dbReference type="Proteomes" id="UP000051184"/>
    </source>
</evidence>
<feature type="active site" description="Proton donor" evidence="8">
    <location>
        <position position="130"/>
    </location>
</feature>
<evidence type="ECO:0000256" key="3">
    <source>
        <dbReference type="ARBA" id="ARBA00022801"/>
    </source>
</evidence>
<evidence type="ECO:0000256" key="2">
    <source>
        <dbReference type="ARBA" id="ARBA00014569"/>
    </source>
</evidence>
<accession>A0A0P1J3P3</accession>
<dbReference type="InterPro" id="IPR008264">
    <property type="entry name" value="Beta_glucanase"/>
</dbReference>
<comment type="similarity">
    <text evidence="1">Belongs to the glycosyl hydrolase 16 family.</text>
</comment>
<evidence type="ECO:0000256" key="9">
    <source>
        <dbReference type="SAM" id="SignalP"/>
    </source>
</evidence>
<dbReference type="GO" id="GO:0004553">
    <property type="term" value="F:hydrolase activity, hydrolyzing O-glycosyl compounds"/>
    <property type="evidence" value="ECO:0007669"/>
    <property type="project" value="InterPro"/>
</dbReference>
<feature type="active site" description="Nucleophile" evidence="8">
    <location>
        <position position="126"/>
    </location>
</feature>
<dbReference type="Gene3D" id="2.60.120.200">
    <property type="match status" value="1"/>
</dbReference>
<dbReference type="InterPro" id="IPR013320">
    <property type="entry name" value="ConA-like_dom_sf"/>
</dbReference>
<sequence length="253" mass="28002">MLKSTLLYSALAAGQANAGDGFVDAFKALETSRWYVAEYDFDHPSFDTDWRRKNVVLKQGAGASTVNLLLRPHQDGPNRFAGASIRTHAPMHYGYYEATFKAARGSGLVTGFFIYSGPHYGTRHDEIDIEILGRDTTKLHAAWFVDGVLKERDIQLGFDAAQGFNTFGFHWLPDRIIWSVNGIDVFEVINQESALPVIPGRLFANLWAADKSISDWAGNASPAQTGNAVFQSIRFIPFTDLNAKDIFPAALKP</sequence>
<evidence type="ECO:0000256" key="8">
    <source>
        <dbReference type="PIRSR" id="PIRSR608264-1"/>
    </source>
</evidence>
<keyword evidence="3 11" id="KW-0378">Hydrolase</keyword>
<dbReference type="STRING" id="1715691.TA5113_02445"/>
<keyword evidence="12" id="KW-1185">Reference proteome</keyword>
<dbReference type="PROSITE" id="PS51762">
    <property type="entry name" value="GH16_2"/>
    <property type="match status" value="1"/>
</dbReference>
<dbReference type="InterPro" id="IPR044791">
    <property type="entry name" value="Beta-glucanase/XTH"/>
</dbReference>
<keyword evidence="4 11" id="KW-0326">Glycosidase</keyword>
<dbReference type="GO" id="GO:0005975">
    <property type="term" value="P:carbohydrate metabolic process"/>
    <property type="evidence" value="ECO:0007669"/>
    <property type="project" value="InterPro"/>
</dbReference>
<name>A0A0P1J3P3_9RHOB</name>
<feature type="domain" description="GH16" evidence="10">
    <location>
        <begin position="32"/>
        <end position="253"/>
    </location>
</feature>
<gene>
    <name evidence="11" type="ORF">TA5114_00796</name>
</gene>
<dbReference type="PRINTS" id="PR00737">
    <property type="entry name" value="GLHYDRLASE16"/>
</dbReference>
<evidence type="ECO:0000256" key="1">
    <source>
        <dbReference type="ARBA" id="ARBA00006865"/>
    </source>
</evidence>